<feature type="domain" description="FHA" evidence="3">
    <location>
        <begin position="44"/>
        <end position="105"/>
    </location>
</feature>
<feature type="region of interest" description="Disordered" evidence="1">
    <location>
        <begin position="324"/>
        <end position="410"/>
    </location>
</feature>
<dbReference type="PROSITE" id="PS50006">
    <property type="entry name" value="FHA_DOMAIN"/>
    <property type="match status" value="1"/>
</dbReference>
<feature type="compositionally biased region" description="Polar residues" evidence="1">
    <location>
        <begin position="289"/>
        <end position="302"/>
    </location>
</feature>
<dbReference type="EMBL" id="JAVLET010000001">
    <property type="protein sequence ID" value="KAL0476158.1"/>
    <property type="molecule type" value="Genomic_DNA"/>
</dbReference>
<evidence type="ECO:0000313" key="5">
    <source>
        <dbReference type="Proteomes" id="UP001451303"/>
    </source>
</evidence>
<evidence type="ECO:0000259" key="3">
    <source>
        <dbReference type="PROSITE" id="PS50006"/>
    </source>
</evidence>
<protein>
    <recommendedName>
        <fullName evidence="3">FHA domain-containing protein</fullName>
    </recommendedName>
</protein>
<keyword evidence="2" id="KW-0472">Membrane</keyword>
<proteinExistence type="predicted"/>
<dbReference type="Proteomes" id="UP001451303">
    <property type="component" value="Unassembled WGS sequence"/>
</dbReference>
<gene>
    <name evidence="4" type="ORF">QR685DRAFT_432269</name>
</gene>
<name>A0ABR3DUZ2_NEUIN</name>
<dbReference type="InterPro" id="IPR000253">
    <property type="entry name" value="FHA_dom"/>
</dbReference>
<feature type="transmembrane region" description="Helical" evidence="2">
    <location>
        <begin position="662"/>
        <end position="684"/>
    </location>
</feature>
<feature type="compositionally biased region" description="Acidic residues" evidence="1">
    <location>
        <begin position="171"/>
        <end position="182"/>
    </location>
</feature>
<dbReference type="Pfam" id="PF00498">
    <property type="entry name" value="FHA"/>
    <property type="match status" value="1"/>
</dbReference>
<organism evidence="4 5">
    <name type="scientific">Neurospora intermedia</name>
    <dbReference type="NCBI Taxonomy" id="5142"/>
    <lineage>
        <taxon>Eukaryota</taxon>
        <taxon>Fungi</taxon>
        <taxon>Dikarya</taxon>
        <taxon>Ascomycota</taxon>
        <taxon>Pezizomycotina</taxon>
        <taxon>Sordariomycetes</taxon>
        <taxon>Sordariomycetidae</taxon>
        <taxon>Sordariales</taxon>
        <taxon>Sordariaceae</taxon>
        <taxon>Neurospora</taxon>
    </lineage>
</organism>
<sequence>MSTNSEPASTGNLPAFSISLTQCPYTDHPFSRRYIVLDKQNPTLKIGRSSKLAAKGFVPSSQNGWYDSPVMSRQHAEIIADFAQKRLKLRDLGSLHGTYINESDQRLEKDEQVEIKDGDNIRFGVDVMRKKTFPPTIVKVGLEYIEVPKAKLEQDTTRPRASSTFKVPDVSDSDMEYQDEDSNVSPLVQGTQSAARGLAGRSWKGEVIDLTHPIGSDKIITDPQRQVIDVDQDDNYENNWGQSDKINDSRQNQDWHSKSDIASIPSPKSPIGSNDSNCSNYGSSGEDVSPQNVGALQPTASQAPNASLHATLSQHPVPSQYYAALDDDDDWDSDMSSDYEPEYEPESANSEVSGGDLNGDGDSSERGFEYDYPYSESDSDFSAGQDSDAESEAEGVYGREPSSNWAMPDFSNVVAGPSSVIDKGHSTARLVTPDVKDDVIGPPNSQVHYTTPADMRPASYPVNSPSFLSFNHPRDVQLATPKSNKSAGDIDDTSPINKPLNGPLVEMEEAPWYPSDKAKFFEARKENRMTIMQSSPVTREYSRLAISDIMDENAPVGKGKRKAEAISSSTEEDLTWQASEIQKSEASSENEREEVQEVMEVDKDVEVGDLIEPSTEAATEIAMTVESLHLPVSVVTSTVRLDDNDGDRPTKRQRLRNIAERVGYVALGGVATGAMMFGALVYTAPTFV</sequence>
<dbReference type="SMART" id="SM00240">
    <property type="entry name" value="FHA"/>
    <property type="match status" value="1"/>
</dbReference>
<dbReference type="SUPFAM" id="SSF49879">
    <property type="entry name" value="SMAD/FHA domain"/>
    <property type="match status" value="1"/>
</dbReference>
<dbReference type="InterPro" id="IPR051176">
    <property type="entry name" value="Cent_Immune-Sig_Mod"/>
</dbReference>
<feature type="compositionally biased region" description="Polar residues" evidence="1">
    <location>
        <begin position="271"/>
        <end position="283"/>
    </location>
</feature>
<feature type="region of interest" description="Disordered" evidence="1">
    <location>
        <begin position="234"/>
        <end position="302"/>
    </location>
</feature>
<feature type="region of interest" description="Disordered" evidence="1">
    <location>
        <begin position="154"/>
        <end position="185"/>
    </location>
</feature>
<dbReference type="PANTHER" id="PTHR15715">
    <property type="entry name" value="CENTROSOMAL PROTEIN OF 170 KDA"/>
    <property type="match status" value="1"/>
</dbReference>
<dbReference type="PANTHER" id="PTHR15715:SF48">
    <property type="entry name" value="FHA DOMAIN-CONTAINING PROTEIN"/>
    <property type="match status" value="1"/>
</dbReference>
<feature type="region of interest" description="Disordered" evidence="1">
    <location>
        <begin position="555"/>
        <end position="593"/>
    </location>
</feature>
<evidence type="ECO:0000256" key="1">
    <source>
        <dbReference type="SAM" id="MobiDB-lite"/>
    </source>
</evidence>
<feature type="compositionally biased region" description="Acidic residues" evidence="1">
    <location>
        <begin position="325"/>
        <end position="345"/>
    </location>
</feature>
<feature type="compositionally biased region" description="Basic and acidic residues" evidence="1">
    <location>
        <begin position="245"/>
        <end position="259"/>
    </location>
</feature>
<evidence type="ECO:0000313" key="4">
    <source>
        <dbReference type="EMBL" id="KAL0476158.1"/>
    </source>
</evidence>
<evidence type="ECO:0000256" key="2">
    <source>
        <dbReference type="SAM" id="Phobius"/>
    </source>
</evidence>
<keyword evidence="2" id="KW-1133">Transmembrane helix</keyword>
<accession>A0ABR3DUZ2</accession>
<dbReference type="InterPro" id="IPR008984">
    <property type="entry name" value="SMAD_FHA_dom_sf"/>
</dbReference>
<reference evidence="4 5" key="1">
    <citation type="submission" date="2023-09" db="EMBL/GenBank/DDBJ databases">
        <title>Multi-omics analysis of a traditional fermented food reveals byproduct-associated fungal strains for waste-to-food upcycling.</title>
        <authorList>
            <consortium name="Lawrence Berkeley National Laboratory"/>
            <person name="Rekdal V.M."/>
            <person name="Villalobos-Escobedo J.M."/>
            <person name="Rodriguez-Valeron N."/>
            <person name="Garcia M.O."/>
            <person name="Vasquez D.P."/>
            <person name="Damayanti I."/>
            <person name="Sorensen P.M."/>
            <person name="Baidoo E.E."/>
            <person name="De Carvalho A.C."/>
            <person name="Riley R."/>
            <person name="Lipzen A."/>
            <person name="He G."/>
            <person name="Yan M."/>
            <person name="Haridas S."/>
            <person name="Daum C."/>
            <person name="Yoshinaga Y."/>
            <person name="Ng V."/>
            <person name="Grigoriev I.V."/>
            <person name="Munk R."/>
            <person name="Nuraida L."/>
            <person name="Wijaya C.H."/>
            <person name="Morales P.-C."/>
            <person name="Keasling J.D."/>
        </authorList>
    </citation>
    <scope>NUCLEOTIDE SEQUENCE [LARGE SCALE GENOMIC DNA]</scope>
    <source>
        <strain evidence="4 5">FGSC 2613</strain>
    </source>
</reference>
<keyword evidence="2" id="KW-0812">Transmembrane</keyword>
<feature type="region of interest" description="Disordered" evidence="1">
    <location>
        <begin position="433"/>
        <end position="458"/>
    </location>
</feature>
<comment type="caution">
    <text evidence="4">The sequence shown here is derived from an EMBL/GenBank/DDBJ whole genome shotgun (WGS) entry which is preliminary data.</text>
</comment>
<dbReference type="Gene3D" id="2.60.200.20">
    <property type="match status" value="1"/>
</dbReference>
<feature type="region of interest" description="Disordered" evidence="1">
    <location>
        <begin position="480"/>
        <end position="502"/>
    </location>
</feature>
<keyword evidence="5" id="KW-1185">Reference proteome</keyword>